<keyword evidence="4" id="KW-0808">Transferase</keyword>
<dbReference type="PROSITE" id="PS50112">
    <property type="entry name" value="PAS"/>
    <property type="match status" value="1"/>
</dbReference>
<feature type="transmembrane region" description="Helical" evidence="9">
    <location>
        <begin position="48"/>
        <end position="64"/>
    </location>
</feature>
<dbReference type="PROSITE" id="PS50113">
    <property type="entry name" value="PAC"/>
    <property type="match status" value="1"/>
</dbReference>
<dbReference type="CDD" id="cd00130">
    <property type="entry name" value="PAS"/>
    <property type="match status" value="1"/>
</dbReference>
<evidence type="ECO:0000256" key="5">
    <source>
        <dbReference type="ARBA" id="ARBA00022741"/>
    </source>
</evidence>
<evidence type="ECO:0000256" key="7">
    <source>
        <dbReference type="ARBA" id="ARBA00022840"/>
    </source>
</evidence>
<dbReference type="SMART" id="SM00387">
    <property type="entry name" value="HATPase_c"/>
    <property type="match status" value="1"/>
</dbReference>
<dbReference type="InterPro" id="IPR003594">
    <property type="entry name" value="HATPase_dom"/>
</dbReference>
<evidence type="ECO:0000259" key="10">
    <source>
        <dbReference type="PROSITE" id="PS50112"/>
    </source>
</evidence>
<keyword evidence="9" id="KW-1133">Transmembrane helix</keyword>
<reference evidence="12 13" key="1">
    <citation type="submission" date="2019-07" db="EMBL/GenBank/DDBJ databases">
        <title>Whole genome shotgun sequence of Skermanella aerolata NBRC 106429.</title>
        <authorList>
            <person name="Hosoyama A."/>
            <person name="Uohara A."/>
            <person name="Ohji S."/>
            <person name="Ichikawa N."/>
        </authorList>
    </citation>
    <scope>NUCLEOTIDE SEQUENCE [LARGE SCALE GENOMIC DNA]</scope>
    <source>
        <strain evidence="12 13">NBRC 106429</strain>
    </source>
</reference>
<dbReference type="SUPFAM" id="SSF55785">
    <property type="entry name" value="PYP-like sensor domain (PAS domain)"/>
    <property type="match status" value="1"/>
</dbReference>
<dbReference type="OrthoDB" id="9767435at2"/>
<evidence type="ECO:0000256" key="1">
    <source>
        <dbReference type="ARBA" id="ARBA00000085"/>
    </source>
</evidence>
<keyword evidence="5" id="KW-0547">Nucleotide-binding</keyword>
<dbReference type="InterPro" id="IPR000700">
    <property type="entry name" value="PAS-assoc_C"/>
</dbReference>
<proteinExistence type="predicted"/>
<evidence type="ECO:0000256" key="9">
    <source>
        <dbReference type="SAM" id="Phobius"/>
    </source>
</evidence>
<dbReference type="Pfam" id="PF02518">
    <property type="entry name" value="HATPase_c"/>
    <property type="match status" value="1"/>
</dbReference>
<dbReference type="GO" id="GO:0004673">
    <property type="term" value="F:protein histidine kinase activity"/>
    <property type="evidence" value="ECO:0007669"/>
    <property type="project" value="UniProtKB-EC"/>
</dbReference>
<comment type="caution">
    <text evidence="12">The sequence shown here is derived from an EMBL/GenBank/DDBJ whole genome shotgun (WGS) entry which is preliminary data.</text>
</comment>
<gene>
    <name evidence="12" type="ORF">SAE02_47850</name>
</gene>
<keyword evidence="8" id="KW-0843">Virulence</keyword>
<dbReference type="InterPro" id="IPR011495">
    <property type="entry name" value="Sig_transdc_His_kin_sub2_dim/P"/>
</dbReference>
<sequence>MLARGEARDRLIVLASCALALAVSSSLDLVEAIHDYLDGLEHFEADEVFTAFIVAAIGLVWYSRRRLKDFRRELNRRIAAEASLTLAEQRLALAVEAADVGLWDCDLETGRMERSHQLDEVMGWNAADLHTGEDFLDRVHPADAERVRGRVTEAMNGGAYRVEFRVLRSDGSVAWLESRGRVLFDGSGSVARPNRIAGTVMVVTDRVLSAERLKASLAEKETLLQEVHHRIKNNLQGLWSLIQLEKRRLGRGAIRDRLDALEGRIQVMGEIHKALYASENVSTVDIGPQLQTLCEGIRNISPRPELISIQVASDPLRCSLDTAIPLGMLVHEIVTNAVKHAFPEGSPGRISVSLRRAGDTVRLMVSDDGRGDGTLDSGEPGGIGKQLIQSLSGQLCGWVTVSKLEGTTVTVEMPAGLFPLSDPNSSSHHPVLEAEPV</sequence>
<dbReference type="InterPro" id="IPR001610">
    <property type="entry name" value="PAC"/>
</dbReference>
<dbReference type="Pfam" id="PF07568">
    <property type="entry name" value="HisKA_2"/>
    <property type="match status" value="1"/>
</dbReference>
<dbReference type="InterPro" id="IPR013655">
    <property type="entry name" value="PAS_fold_3"/>
</dbReference>
<evidence type="ECO:0000256" key="6">
    <source>
        <dbReference type="ARBA" id="ARBA00022777"/>
    </source>
</evidence>
<dbReference type="RefSeq" id="WP_044430596.1">
    <property type="nucleotide sequence ID" value="NZ_BJYZ01000022.1"/>
</dbReference>
<dbReference type="NCBIfam" id="TIGR00229">
    <property type="entry name" value="sensory_box"/>
    <property type="match status" value="1"/>
</dbReference>
<dbReference type="AlphaFoldDB" id="A0A512DVZ5"/>
<evidence type="ECO:0000256" key="3">
    <source>
        <dbReference type="ARBA" id="ARBA00022553"/>
    </source>
</evidence>
<feature type="domain" description="PAC" evidence="11">
    <location>
        <begin position="160"/>
        <end position="215"/>
    </location>
</feature>
<dbReference type="InterPro" id="IPR000014">
    <property type="entry name" value="PAS"/>
</dbReference>
<evidence type="ECO:0000256" key="8">
    <source>
        <dbReference type="ARBA" id="ARBA00023026"/>
    </source>
</evidence>
<keyword evidence="9" id="KW-0472">Membrane</keyword>
<comment type="catalytic activity">
    <reaction evidence="1">
        <text>ATP + protein L-histidine = ADP + protein N-phospho-L-histidine.</text>
        <dbReference type="EC" id="2.7.13.3"/>
    </reaction>
</comment>
<dbReference type="EC" id="2.7.13.3" evidence="2"/>
<organism evidence="12 13">
    <name type="scientific">Skermanella aerolata</name>
    <dbReference type="NCBI Taxonomy" id="393310"/>
    <lineage>
        <taxon>Bacteria</taxon>
        <taxon>Pseudomonadati</taxon>
        <taxon>Pseudomonadota</taxon>
        <taxon>Alphaproteobacteria</taxon>
        <taxon>Rhodospirillales</taxon>
        <taxon>Azospirillaceae</taxon>
        <taxon>Skermanella</taxon>
    </lineage>
</organism>
<name>A0A512DVZ5_9PROT</name>
<keyword evidence="3" id="KW-0597">Phosphoprotein</keyword>
<keyword evidence="7" id="KW-0067">ATP-binding</keyword>
<feature type="domain" description="PAS" evidence="10">
    <location>
        <begin position="87"/>
        <end position="158"/>
    </location>
</feature>
<dbReference type="SUPFAM" id="SSF55874">
    <property type="entry name" value="ATPase domain of HSP90 chaperone/DNA topoisomerase II/histidine kinase"/>
    <property type="match status" value="1"/>
</dbReference>
<dbReference type="Gene3D" id="2.10.70.100">
    <property type="match status" value="1"/>
</dbReference>
<dbReference type="Gene3D" id="3.30.565.10">
    <property type="entry name" value="Histidine kinase-like ATPase, C-terminal domain"/>
    <property type="match status" value="1"/>
</dbReference>
<evidence type="ECO:0000256" key="2">
    <source>
        <dbReference type="ARBA" id="ARBA00012438"/>
    </source>
</evidence>
<dbReference type="Gene3D" id="3.30.450.20">
    <property type="entry name" value="PAS domain"/>
    <property type="match status" value="1"/>
</dbReference>
<dbReference type="Pfam" id="PF08447">
    <property type="entry name" value="PAS_3"/>
    <property type="match status" value="1"/>
</dbReference>
<dbReference type="EMBL" id="BJYZ01000022">
    <property type="protein sequence ID" value="GEO40637.1"/>
    <property type="molecule type" value="Genomic_DNA"/>
</dbReference>
<protein>
    <recommendedName>
        <fullName evidence="2">histidine kinase</fullName>
        <ecNumber evidence="2">2.7.13.3</ecNumber>
    </recommendedName>
</protein>
<keyword evidence="6" id="KW-0418">Kinase</keyword>
<dbReference type="Proteomes" id="UP000321523">
    <property type="component" value="Unassembled WGS sequence"/>
</dbReference>
<dbReference type="InterPro" id="IPR036890">
    <property type="entry name" value="HATPase_C_sf"/>
</dbReference>
<evidence type="ECO:0000256" key="4">
    <source>
        <dbReference type="ARBA" id="ARBA00022679"/>
    </source>
</evidence>
<dbReference type="InterPro" id="IPR035965">
    <property type="entry name" value="PAS-like_dom_sf"/>
</dbReference>
<dbReference type="PANTHER" id="PTHR41523:SF8">
    <property type="entry name" value="ETHYLENE RESPONSE SENSOR PROTEIN"/>
    <property type="match status" value="1"/>
</dbReference>
<evidence type="ECO:0000259" key="11">
    <source>
        <dbReference type="PROSITE" id="PS50113"/>
    </source>
</evidence>
<dbReference type="SMART" id="SM00091">
    <property type="entry name" value="PAS"/>
    <property type="match status" value="1"/>
</dbReference>
<evidence type="ECO:0000313" key="13">
    <source>
        <dbReference type="Proteomes" id="UP000321523"/>
    </source>
</evidence>
<keyword evidence="9" id="KW-0812">Transmembrane</keyword>
<dbReference type="SMART" id="SM00086">
    <property type="entry name" value="PAC"/>
    <property type="match status" value="1"/>
</dbReference>
<keyword evidence="13" id="KW-1185">Reference proteome</keyword>
<evidence type="ECO:0000313" key="12">
    <source>
        <dbReference type="EMBL" id="GEO40637.1"/>
    </source>
</evidence>
<dbReference type="PANTHER" id="PTHR41523">
    <property type="entry name" value="TWO-COMPONENT SYSTEM SENSOR PROTEIN"/>
    <property type="match status" value="1"/>
</dbReference>
<dbReference type="GO" id="GO:0005524">
    <property type="term" value="F:ATP binding"/>
    <property type="evidence" value="ECO:0007669"/>
    <property type="project" value="UniProtKB-KW"/>
</dbReference>
<accession>A0A512DVZ5</accession>